<keyword evidence="4" id="KW-0812">Transmembrane</keyword>
<feature type="region of interest" description="Disordered" evidence="3">
    <location>
        <begin position="2421"/>
        <end position="2440"/>
    </location>
</feature>
<keyword evidence="2" id="KW-0245">EGF-like domain</keyword>
<dbReference type="PROSITE" id="PS50026">
    <property type="entry name" value="EGF_3"/>
    <property type="match status" value="2"/>
</dbReference>
<gene>
    <name evidence="6" type="ORF">CYMTET_6381</name>
</gene>
<dbReference type="InterPro" id="IPR013783">
    <property type="entry name" value="Ig-like_fold"/>
</dbReference>
<dbReference type="InterPro" id="IPR001881">
    <property type="entry name" value="EGF-like_Ca-bd_dom"/>
</dbReference>
<name>A0AAE0GXD3_9CHLO</name>
<sequence length="3323" mass="357871">MFEDLALSDLLSDPVAYDNFTSEFTWSIALHAGVEMEYVQIDSITSGSVHVHSTIRWTEAHLANGASPDAFISQATADAASLFAESASLSTHGVTAAAPIMASGVMSVATPGFPPLPPSPPPMCELLEPCFPGVMCISDPAQPLGYRCGPCPEGMTGSGEDCMDVDECAVGMQASEDASANTTRPCDPLTQCMNHPGGFWCSACPAGYTNSRSPDGITVCLDINECHTANGGCDFLTNCVNHLGSSMCGDCPAGYSGDGESGCYDVDECSAPDRGGCAPQAKCVNLKGGSTCGECEPAEYFNGDGYDCRLVQTCAENNGGCDDLVECSEDAEGSRPSCGPCPEGMSGTGATKCSEIDGCAREPCFEGVGCTDVPAPGVGAVCGECPEGFTGNGRTCEVDLCAASPPPCSVAPRVTCTNLFIKASVACGPCPAGSIGGGSVCTDVDECAVNNGGCHYLTKCKNEEGRRPTCGTCPEGYAGSGYTGCRVQVACDVENGGCDRLVSCTDSAVDGGTPTCGSCPEGYRGDGVMGCEEIDGCEESPCYPGVHCEDIPAPGEDGVHVGGYACGACPTHMVGDGKTCMDNMCSSSYISGDCDPMVECTNDVDTPGGFVCGACPVGFTDEHTGRDGTKCEDEDGCLDEPCAPEQECVDVPGQKVLTLGAQHSCGPCPAGYLAVGERCEDLDECAVANGGCWMTADGSVNALCVNEPGGRSCGACPAGLRGSGLTGCVPTTDCSENNGGCWVGTDADLGFAAACEQTELGSVCGECPDGFVGDGDTGCQDLDACASLPCFPGVECSDLPAPALADGYTCASCPEGYRGDGESCTLCKMMMSILYTTAVNGIVKRAGWHRGERALIGGHNQGLDDEECVNELGMQFWWSAAASDGSVFPLDADTNKALTLVLSVPKASLVVDLTYTFKLSAALVGNPQVVAEAKSSFFVQSQPLVLVIRGGEVATGESSPITLDASESLDPDGEERAITFTWRCYIASGGGDCRLANGTMLPTTMTGPSLQLTLTAGGATINYTFALTGTKGARTSVALTRINITRGSPPVPQITPLLEKANPGQKLRLQSSVAAVDTEQLRYEWTVLAGESTHELDLEESLASVSRFQASIVLQPGVLAPGGEYTFQLEAEDSIGLATVQMKVQVNAPPAGGYADVNPSDGEAYVDVFSLSAPGWRDEDAPLWYQYSFRVVGLEASLVTLSNYAPLPGPAYAITTMIPGEGLEEQGHVVTAVVSIQDALGATAFAERNLTVRPPNADGVSALTASLVSGAARALREGDTDGAAVQIDGAAALLNAAAVAAADAELMSASPVSLTNATWRRQRLSNLNSTAARSALRGELVADLGAMRTALFSTGPSVERLARSVSSLTAVPAELTSETQERSMTLLTGLVEDTRADPVAAPLTETAAQAVCGGLAALNQAPARPEPTSEEFAEGRNESDARNATEGSGTLAETRASEVANTMGLMARSMLDGFVPGEPGPEVVADGLAMKVERNEVSNPDSTLYTVPLVTAGATVAFPAVLASILSPASPDACNLTIEGTVGCFTTARTAAVDTQLLVSAVDPYSLTPDPRATVTSGVTTIEMRAVGVEGEELKVAGLSEALVFSIELGPASEGAPDGDEDGGGTRVRCAYWNVTRGEYVSDGCTQLPNPAPAGSYVYWKTRMVTELENEELDRAWAIAELGNLTSGCAETFNATWPEYNGSDAGLRKYVAEVHGHICQLSLEGNAWGCWWNWTHQIFSGPLCMMSEVQQCYCTHLTEFKAVQDMEVGSVEPPKIKTLSTTQMTSLSAQDVLESAVLLTLAGSIMAVAVYLAACSSNIHTEQRKALLQNLVRPRGTGRFAFKFQKSAWTWTLFEEDREDARVEVMSLHQKRLQRNQHMKKEKLPLRARLAQHGLHAERTRMRAMAPTPAVRWKSAIRNTLSMVHEEQVMLKERWEPISKHSPFPRPARSHTWELGAECPDYFRVQRMQVEGTERHPAAVSGSFPAPASEYDWAFQVPPRYMPETRCLIHLFGSRAADGNTGEDSSVLLSDCAPRKAKKRGVGTTRRVRARSTAPTDSAETVAGTAILEVSTEAIEAESNGRAVTSLHATPGADLGAHAAGKSQGPAPSAGPVLESLVRDKSNRKLKKKHDAITMRAVEVMPQRELVLEVEEKGACEAVAQARGQAMPLQASRLTRELQHHNDTAPVVVRVTDGARVAFTPPRETLMRVNPRGRRFRHRGLEVPEMHRKPTHADRKDPPPHDRMGNPLEVTQDIEHFASGTGHGRHDLTRPSSDELRPSPHKTKRHEPAYRDMIATQDVSGASPLGPEATSTKLRRHTNVIEKKKKKKKKKPRLEIPSADEGPVSPALCAPNPPPFQHNFHAPSLGSALPDASASAGGRLARVSTFMNALTLHPPRSPQTIQTSLSEHLLDVEWVTERKAAVSTEGEGRPPEVTQRDTGSEVKEVWINHEIDLSARVALQLGPMVGFKTAQRLAESYVRKLKTKQAVTKRRRNLLKHASPLLQMAAKLKARAPGDSNSTPRCLDQDDGTPLKPVDSALISRLRTRLRAAIVMIQILQRIQDLKHSQHLCSLLNLTLTAMQLRIPVLELRLMYEKGNLAAYDEELVAKNGVKKRWKKVSMLTKLAHQTSLKQESNMKQDNAATTPMPVISMKTAATSEKNSDDTFSVERMLGTTVVMAYLEVTRTVKPKQLAMQMQQQRLMEFKAGMYDKYLSAFRVMMSTIHKTSGWYYRTLMWNIIFLQKPNGSFDISPSLATVLFAGDSSPILVNPTKLLDDHHLRMSTPARLMEACDEADEAYTLWATLCVIERLKKLPFVWVINPTAIPEERCTVASLAREYINTQLTQERATFVRDLQREAKEAVDGWISQRILAVKGLRWQVQMAKSAMVIHQENTLFATPKLSSKEQWDLRIQQFKKLGMAALRNHPWCKIAVVKKDEVYTRAQRILNQCNGILLMLMCCLWFYYSKAATCCQEFRTRIGCVADTTVECLGHSACYTLMASEPYSCEGFTCAALDDSDTPDGYSSLPGGYTCSAFPKDTYTDKAMMAVLITAIIMPVNLSFMAMFTAGGTYQIPNHWEGNAKIKADKMIGRRGLLFLENLVFLFYTLFFDQIHLSRAMARYFSMVLLALDGVFNGLRIASRRVSELYVNLSVGMYFLYQTRVKKRSPNVVFMELQVTMKLRRANVLREGMHEKIFQQAQHEFDNGWVQLSFVLLFMGWVVIVIVLLVYANLIRDLMGRRAENRVLEAWIIALLIDNLGMQVLKSLTIKVWLKAMIRKLKPVGNQEVKMAAWFEEYINANLPSAYTSSLVEEEEDREIEYDVAGITI</sequence>
<feature type="transmembrane region" description="Helical" evidence="4">
    <location>
        <begin position="3041"/>
        <end position="3070"/>
    </location>
</feature>
<comment type="caution">
    <text evidence="2">Lacks conserved residue(s) required for the propagation of feature annotation.</text>
</comment>
<keyword evidence="7" id="KW-1185">Reference proteome</keyword>
<evidence type="ECO:0000256" key="2">
    <source>
        <dbReference type="PROSITE-ProRule" id="PRU00076"/>
    </source>
</evidence>
<dbReference type="Pfam" id="PF02010">
    <property type="entry name" value="REJ"/>
    <property type="match status" value="1"/>
</dbReference>
<protein>
    <recommendedName>
        <fullName evidence="5">EGF-like domain-containing protein</fullName>
    </recommendedName>
</protein>
<dbReference type="SMART" id="SM00181">
    <property type="entry name" value="EGF"/>
    <property type="match status" value="14"/>
</dbReference>
<feature type="region of interest" description="Disordered" evidence="3">
    <location>
        <begin position="1421"/>
        <end position="1453"/>
    </location>
</feature>
<dbReference type="PANTHER" id="PTHR10199">
    <property type="entry name" value="THROMBOSPONDIN"/>
    <property type="match status" value="1"/>
</dbReference>
<feature type="region of interest" description="Disordered" evidence="3">
    <location>
        <begin position="2317"/>
        <end position="2363"/>
    </location>
</feature>
<organism evidence="6 7">
    <name type="scientific">Cymbomonas tetramitiformis</name>
    <dbReference type="NCBI Taxonomy" id="36881"/>
    <lineage>
        <taxon>Eukaryota</taxon>
        <taxon>Viridiplantae</taxon>
        <taxon>Chlorophyta</taxon>
        <taxon>Pyramimonadophyceae</taxon>
        <taxon>Pyramimonadales</taxon>
        <taxon>Pyramimonadaceae</taxon>
        <taxon>Cymbomonas</taxon>
    </lineage>
</organism>
<feature type="compositionally biased region" description="Basic and acidic residues" evidence="3">
    <location>
        <begin position="2224"/>
        <end position="2244"/>
    </location>
</feature>
<feature type="compositionally biased region" description="Basic residues" evidence="3">
    <location>
        <begin position="2038"/>
        <end position="2050"/>
    </location>
</feature>
<dbReference type="GO" id="GO:0005509">
    <property type="term" value="F:calcium ion binding"/>
    <property type="evidence" value="ECO:0007669"/>
    <property type="project" value="InterPro"/>
</dbReference>
<feature type="domain" description="EGF-like" evidence="5">
    <location>
        <begin position="355"/>
        <end position="397"/>
    </location>
</feature>
<comment type="caution">
    <text evidence="6">The sequence shown here is derived from an EMBL/GenBank/DDBJ whole genome shotgun (WGS) entry which is preliminary data.</text>
</comment>
<feature type="compositionally biased region" description="Basic residues" evidence="3">
    <location>
        <begin position="2317"/>
        <end position="2332"/>
    </location>
</feature>
<dbReference type="EMBL" id="LGRX02001519">
    <property type="protein sequence ID" value="KAK3286034.1"/>
    <property type="molecule type" value="Genomic_DNA"/>
</dbReference>
<dbReference type="SMART" id="SM00179">
    <property type="entry name" value="EGF_CA"/>
    <property type="match status" value="9"/>
</dbReference>
<proteinExistence type="predicted"/>
<feature type="region of interest" description="Disordered" evidence="3">
    <location>
        <begin position="2038"/>
        <end position="2059"/>
    </location>
</feature>
<feature type="region of interest" description="Disordered" evidence="3">
    <location>
        <begin position="2092"/>
        <end position="2113"/>
    </location>
</feature>
<dbReference type="Proteomes" id="UP001190700">
    <property type="component" value="Unassembled WGS sequence"/>
</dbReference>
<evidence type="ECO:0000313" key="6">
    <source>
        <dbReference type="EMBL" id="KAK3286034.1"/>
    </source>
</evidence>
<feature type="region of interest" description="Disordered" evidence="3">
    <location>
        <begin position="2224"/>
        <end position="2291"/>
    </location>
</feature>
<evidence type="ECO:0000313" key="7">
    <source>
        <dbReference type="Proteomes" id="UP001190700"/>
    </source>
</evidence>
<keyword evidence="4" id="KW-1133">Transmembrane helix</keyword>
<feature type="transmembrane region" description="Helical" evidence="4">
    <location>
        <begin position="3203"/>
        <end position="3225"/>
    </location>
</feature>
<feature type="transmembrane region" description="Helical" evidence="4">
    <location>
        <begin position="3091"/>
        <end position="3109"/>
    </location>
</feature>
<dbReference type="InterPro" id="IPR002859">
    <property type="entry name" value="PKD/REJ-like"/>
</dbReference>
<reference evidence="6 7" key="1">
    <citation type="journal article" date="2015" name="Genome Biol. Evol.">
        <title>Comparative Genomics of a Bacterivorous Green Alga Reveals Evolutionary Causalities and Consequences of Phago-Mixotrophic Mode of Nutrition.</title>
        <authorList>
            <person name="Burns J.A."/>
            <person name="Paasch A."/>
            <person name="Narechania A."/>
            <person name="Kim E."/>
        </authorList>
    </citation>
    <scope>NUCLEOTIDE SEQUENCE [LARGE SCALE GENOMIC DNA]</scope>
    <source>
        <strain evidence="6 7">PLY_AMNH</strain>
    </source>
</reference>
<evidence type="ECO:0000256" key="4">
    <source>
        <dbReference type="SAM" id="Phobius"/>
    </source>
</evidence>
<evidence type="ECO:0000259" key="5">
    <source>
        <dbReference type="PROSITE" id="PS50026"/>
    </source>
</evidence>
<keyword evidence="4" id="KW-0472">Membrane</keyword>
<feature type="compositionally biased region" description="Basic and acidic residues" evidence="3">
    <location>
        <begin position="2264"/>
        <end position="2278"/>
    </location>
</feature>
<dbReference type="CDD" id="cd00054">
    <property type="entry name" value="EGF_CA"/>
    <property type="match status" value="1"/>
</dbReference>
<accession>A0AAE0GXD3</accession>
<dbReference type="PANTHER" id="PTHR10199:SF100">
    <property type="entry name" value="THROMBOSPONDIN, ISOFORM A"/>
    <property type="match status" value="1"/>
</dbReference>
<feature type="domain" description="EGF-like" evidence="5">
    <location>
        <begin position="781"/>
        <end position="825"/>
    </location>
</feature>
<feature type="compositionally biased region" description="Basic and acidic residues" evidence="3">
    <location>
        <begin position="1433"/>
        <end position="1443"/>
    </location>
</feature>
<evidence type="ECO:0000256" key="3">
    <source>
        <dbReference type="SAM" id="MobiDB-lite"/>
    </source>
</evidence>
<evidence type="ECO:0000256" key="1">
    <source>
        <dbReference type="ARBA" id="ARBA00023157"/>
    </source>
</evidence>
<dbReference type="InterPro" id="IPR000742">
    <property type="entry name" value="EGF"/>
</dbReference>
<dbReference type="Gene3D" id="2.60.40.10">
    <property type="entry name" value="Immunoglobulins"/>
    <property type="match status" value="2"/>
</dbReference>
<keyword evidence="1" id="KW-1015">Disulfide bond</keyword>
<dbReference type="Gene3D" id="2.10.25.10">
    <property type="entry name" value="Laminin"/>
    <property type="match status" value="8"/>
</dbReference>